<sequence>MSAPESAPPNGADHADPAELVRSAVEAGVVPGAVLLTGRGATDPGRACAFGRTAAGPPGVPVTPDTVYDLASLTKVVATTPAVLRLADEGALRLDDPVRRHLPTFTGSGKGEVTISQLLSHSSGLPPHRDFWRLPGTPADRVAAVLGEGLEHPPGTVVRYSDLGFILLGEIVAAVTAQPLDRAVRALVLDPLRLADTGYLPAPDLRARCAATEAPPGGEPKVGTVHDENAESLGGVAGHAGLFGTAPDLARYLRLGWLAEDSPILSVGVRAEALRCRTSGLDGVRGLGWTLRGDTWDHTRDPWPRSAAGHTGFTGTSLAFDPVTGVWAVLLTNAVHLGRGPRVRELRKAVHAAVAHCPPPSPPVHASGSYSTDSDSVGFSHDSSR</sequence>
<dbReference type="InterPro" id="IPR012338">
    <property type="entry name" value="Beta-lactam/transpept-like"/>
</dbReference>
<dbReference type="EMBL" id="JBHTAJ010000020">
    <property type="protein sequence ID" value="MFC7180474.1"/>
    <property type="molecule type" value="Genomic_DNA"/>
</dbReference>
<dbReference type="EC" id="3.-.-.-" evidence="4"/>
<evidence type="ECO:0000256" key="2">
    <source>
        <dbReference type="SAM" id="MobiDB-lite"/>
    </source>
</evidence>
<proteinExistence type="predicted"/>
<dbReference type="SUPFAM" id="SSF56601">
    <property type="entry name" value="beta-lactamase/transpeptidase-like"/>
    <property type="match status" value="1"/>
</dbReference>
<evidence type="ECO:0000313" key="4">
    <source>
        <dbReference type="EMBL" id="MFC7180474.1"/>
    </source>
</evidence>
<dbReference type="Proteomes" id="UP001596435">
    <property type="component" value="Unassembled WGS sequence"/>
</dbReference>
<dbReference type="RefSeq" id="WP_345708726.1">
    <property type="nucleotide sequence ID" value="NZ_BAABKV010000001.1"/>
</dbReference>
<organism evidence="4 5">
    <name type="scientific">Kitasatospora paranensis</name>
    <dbReference type="NCBI Taxonomy" id="258053"/>
    <lineage>
        <taxon>Bacteria</taxon>
        <taxon>Bacillati</taxon>
        <taxon>Actinomycetota</taxon>
        <taxon>Actinomycetes</taxon>
        <taxon>Kitasatosporales</taxon>
        <taxon>Streptomycetaceae</taxon>
        <taxon>Kitasatospora</taxon>
    </lineage>
</organism>
<name>A0ABW2FT87_9ACTN</name>
<dbReference type="Gene3D" id="3.40.710.10">
    <property type="entry name" value="DD-peptidase/beta-lactamase superfamily"/>
    <property type="match status" value="1"/>
</dbReference>
<keyword evidence="1 4" id="KW-0378">Hydrolase</keyword>
<gene>
    <name evidence="4" type="ORF">ACFQMG_13005</name>
</gene>
<dbReference type="PANTHER" id="PTHR43283">
    <property type="entry name" value="BETA-LACTAMASE-RELATED"/>
    <property type="match status" value="1"/>
</dbReference>
<dbReference type="GO" id="GO:0016787">
    <property type="term" value="F:hydrolase activity"/>
    <property type="evidence" value="ECO:0007669"/>
    <property type="project" value="UniProtKB-KW"/>
</dbReference>
<feature type="region of interest" description="Disordered" evidence="2">
    <location>
        <begin position="357"/>
        <end position="385"/>
    </location>
</feature>
<dbReference type="PANTHER" id="PTHR43283:SF11">
    <property type="entry name" value="BETA-LACTAMASE-RELATED DOMAIN-CONTAINING PROTEIN"/>
    <property type="match status" value="1"/>
</dbReference>
<evidence type="ECO:0000256" key="1">
    <source>
        <dbReference type="ARBA" id="ARBA00022801"/>
    </source>
</evidence>
<dbReference type="InterPro" id="IPR001466">
    <property type="entry name" value="Beta-lactam-related"/>
</dbReference>
<reference evidence="5" key="1">
    <citation type="journal article" date="2019" name="Int. J. Syst. Evol. Microbiol.">
        <title>The Global Catalogue of Microorganisms (GCM) 10K type strain sequencing project: providing services to taxonomists for standard genome sequencing and annotation.</title>
        <authorList>
            <consortium name="The Broad Institute Genomics Platform"/>
            <consortium name="The Broad Institute Genome Sequencing Center for Infectious Disease"/>
            <person name="Wu L."/>
            <person name="Ma J."/>
        </authorList>
    </citation>
    <scope>NUCLEOTIDE SEQUENCE [LARGE SCALE GENOMIC DNA]</scope>
    <source>
        <strain evidence="5">CGMCC 1.12859</strain>
    </source>
</reference>
<comment type="caution">
    <text evidence="4">The sequence shown here is derived from an EMBL/GenBank/DDBJ whole genome shotgun (WGS) entry which is preliminary data.</text>
</comment>
<protein>
    <submittedName>
        <fullName evidence="4">Serine hydrolase domain-containing protein</fullName>
        <ecNumber evidence="4">3.-.-.-</ecNumber>
    </submittedName>
</protein>
<keyword evidence="5" id="KW-1185">Reference proteome</keyword>
<evidence type="ECO:0000259" key="3">
    <source>
        <dbReference type="Pfam" id="PF00144"/>
    </source>
</evidence>
<feature type="domain" description="Beta-lactamase-related" evidence="3">
    <location>
        <begin position="20"/>
        <end position="347"/>
    </location>
</feature>
<accession>A0ABW2FT87</accession>
<dbReference type="InterPro" id="IPR050789">
    <property type="entry name" value="Diverse_Enzym_Activities"/>
</dbReference>
<dbReference type="Pfam" id="PF00144">
    <property type="entry name" value="Beta-lactamase"/>
    <property type="match status" value="1"/>
</dbReference>
<evidence type="ECO:0000313" key="5">
    <source>
        <dbReference type="Proteomes" id="UP001596435"/>
    </source>
</evidence>